<evidence type="ECO:0000313" key="16">
    <source>
        <dbReference type="EMBL" id="KRP98753.1"/>
    </source>
</evidence>
<comment type="subunit">
    <text evidence="12">The complex is composed of two ATP-binding proteins (GltL), two transmembrane proteins (GltJ and GltK) and a solute-binding protein (GltI).</text>
</comment>
<dbReference type="GO" id="GO:0022857">
    <property type="term" value="F:transmembrane transporter activity"/>
    <property type="evidence" value="ECO:0007669"/>
    <property type="project" value="InterPro"/>
</dbReference>
<dbReference type="GO" id="GO:0006865">
    <property type="term" value="P:amino acid transport"/>
    <property type="evidence" value="ECO:0007669"/>
    <property type="project" value="UniProtKB-KW"/>
</dbReference>
<name>A0A0R3CUP7_9BRAD</name>
<evidence type="ECO:0000256" key="9">
    <source>
        <dbReference type="ARBA" id="ARBA00039779"/>
    </source>
</evidence>
<evidence type="ECO:0000256" key="2">
    <source>
        <dbReference type="ARBA" id="ARBA00010072"/>
    </source>
</evidence>
<comment type="subunit">
    <text evidence="10">The HisPMQJ complex is composed of two ATP-binding proteins (HisP), two transmembrane proteins (HisM and HisQ) and a solute-binding protein (HisJ). The HisPMQ-ArgT complex is composed of two ATP-binding proteins (HisP), two transmembrane proteins (HisM and HisQ) and a solute-binding protein (ArgT).</text>
</comment>
<keyword evidence="4" id="KW-1003">Cell membrane</keyword>
<feature type="transmembrane region" description="Helical" evidence="14">
    <location>
        <begin position="65"/>
        <end position="98"/>
    </location>
</feature>
<evidence type="ECO:0000256" key="5">
    <source>
        <dbReference type="ARBA" id="ARBA00022692"/>
    </source>
</evidence>
<accession>A0A0R3CUP7</accession>
<keyword evidence="3 14" id="KW-0813">Transport</keyword>
<dbReference type="InterPro" id="IPR010065">
    <property type="entry name" value="AA_ABC_transptr_permease_3TM"/>
</dbReference>
<dbReference type="RefSeq" id="WP_057027351.1">
    <property type="nucleotide sequence ID" value="NZ_LJYF01000018.1"/>
</dbReference>
<evidence type="ECO:0000256" key="4">
    <source>
        <dbReference type="ARBA" id="ARBA00022475"/>
    </source>
</evidence>
<dbReference type="FunFam" id="1.10.3720.10:FF:000006">
    <property type="entry name" value="Glutamate/aspartate ABC transporter, permease protein GltK"/>
    <property type="match status" value="1"/>
</dbReference>
<dbReference type="AlphaFoldDB" id="A0A0R3CUP7"/>
<evidence type="ECO:0000256" key="14">
    <source>
        <dbReference type="RuleBase" id="RU363032"/>
    </source>
</evidence>
<dbReference type="PANTHER" id="PTHR30450">
    <property type="entry name" value="ABC TRANSPORTER PERMEASE"/>
    <property type="match status" value="1"/>
</dbReference>
<evidence type="ECO:0000256" key="6">
    <source>
        <dbReference type="ARBA" id="ARBA00022970"/>
    </source>
</evidence>
<dbReference type="OrthoDB" id="9814550at2"/>
<evidence type="ECO:0000256" key="3">
    <source>
        <dbReference type="ARBA" id="ARBA00022448"/>
    </source>
</evidence>
<keyword evidence="7 14" id="KW-1133">Transmembrane helix</keyword>
<dbReference type="InterPro" id="IPR000515">
    <property type="entry name" value="MetI-like"/>
</dbReference>
<dbReference type="SUPFAM" id="SSF161098">
    <property type="entry name" value="MetI-like"/>
    <property type="match status" value="1"/>
</dbReference>
<feature type="transmembrane region" description="Helical" evidence="14">
    <location>
        <begin position="254"/>
        <end position="275"/>
    </location>
</feature>
<organism evidence="16 17">
    <name type="scientific">Bradyrhizobium yuanmingense</name>
    <dbReference type="NCBI Taxonomy" id="108015"/>
    <lineage>
        <taxon>Bacteria</taxon>
        <taxon>Pseudomonadati</taxon>
        <taxon>Pseudomonadota</taxon>
        <taxon>Alphaproteobacteria</taxon>
        <taxon>Hyphomicrobiales</taxon>
        <taxon>Nitrobacteraceae</taxon>
        <taxon>Bradyrhizobium</taxon>
    </lineage>
</organism>
<feature type="transmembrane region" description="Helical" evidence="14">
    <location>
        <begin position="127"/>
        <end position="146"/>
    </location>
</feature>
<dbReference type="PANTHER" id="PTHR30450:SF2">
    <property type="entry name" value="ABC TRANSPORTER PERMEASE PROTEIN"/>
    <property type="match status" value="1"/>
</dbReference>
<evidence type="ECO:0000256" key="7">
    <source>
        <dbReference type="ARBA" id="ARBA00022989"/>
    </source>
</evidence>
<comment type="caution">
    <text evidence="16">The sequence shown here is derived from an EMBL/GenBank/DDBJ whole genome shotgun (WGS) entry which is preliminary data.</text>
</comment>
<keyword evidence="8 14" id="KW-0472">Membrane</keyword>
<dbReference type="EMBL" id="LJYF01000018">
    <property type="protein sequence ID" value="KRP98753.1"/>
    <property type="molecule type" value="Genomic_DNA"/>
</dbReference>
<evidence type="ECO:0000313" key="17">
    <source>
        <dbReference type="Proteomes" id="UP000051380"/>
    </source>
</evidence>
<feature type="transmembrane region" description="Helical" evidence="14">
    <location>
        <begin position="35"/>
        <end position="53"/>
    </location>
</feature>
<evidence type="ECO:0000259" key="15">
    <source>
        <dbReference type="PROSITE" id="PS50928"/>
    </source>
</evidence>
<evidence type="ECO:0000256" key="8">
    <source>
        <dbReference type="ARBA" id="ARBA00023136"/>
    </source>
</evidence>
<comment type="subcellular location">
    <subcellularLocation>
        <location evidence="1">Cell inner membrane</location>
        <topology evidence="1">Multi-pass membrane protein</topology>
    </subcellularLocation>
    <subcellularLocation>
        <location evidence="14">Cell membrane</location>
        <topology evidence="14">Multi-pass membrane protein</topology>
    </subcellularLocation>
</comment>
<evidence type="ECO:0000256" key="13">
    <source>
        <dbReference type="ARBA" id="ARBA00073645"/>
    </source>
</evidence>
<gene>
    <name evidence="16" type="ORF">AOQ72_16760</name>
</gene>
<sequence length="294" mass="32257">MAAVLGKDQMAHGLGNSREDIAAFEHVRRLHIGRYLGAAAILALLVWIGISFARGQIEWRVVGQFLLAKTILAGVLNTVWMAVLAMLLGVTIGILVALMRLSSNPVLRSTALGYIWFFRATPSLLQLLLWFNLALIFPTLGIPGLIEYRTIDVVTPFSAALIGLGIAQGAYTSEVVRAGFLSVESGQYEAAAAIGMPRLMALRRIVLPQAMRVIVPPIGNEFIGMVKWTAIASVIQYEEVLYAAQNIYYANHHVIELLIVAAVWYLVVVSVLSVIQDRIERHYSRGARGIHASR</sequence>
<reference evidence="16 17" key="1">
    <citation type="submission" date="2015-09" db="EMBL/GenBank/DDBJ databases">
        <title>Draft Genome Sequence of the Strain BR 3267 (Bradyrhizobium yuanmingense) recommended as inoculant for cowpea in Brazil.</title>
        <authorList>
            <person name="Simoes-Araujo J.L."/>
            <person name="Zilli J.E."/>
        </authorList>
    </citation>
    <scope>NUCLEOTIDE SEQUENCE [LARGE SCALE GENOMIC DNA]</scope>
    <source>
        <strain evidence="16 17">BR3267</strain>
    </source>
</reference>
<evidence type="ECO:0000256" key="1">
    <source>
        <dbReference type="ARBA" id="ARBA00004429"/>
    </source>
</evidence>
<dbReference type="NCBIfam" id="TIGR01726">
    <property type="entry name" value="HEQRo_perm_3TM"/>
    <property type="match status" value="1"/>
</dbReference>
<dbReference type="Pfam" id="PF00528">
    <property type="entry name" value="BPD_transp_1"/>
    <property type="match status" value="1"/>
</dbReference>
<comment type="similarity">
    <text evidence="2">Belongs to the binding-protein-dependent transport system permease family. HisMQ subfamily.</text>
</comment>
<feature type="domain" description="ABC transmembrane type-1" evidence="15">
    <location>
        <begin position="75"/>
        <end position="276"/>
    </location>
</feature>
<protein>
    <recommendedName>
        <fullName evidence="13">Glutamate/aspartate import permease protein GltK</fullName>
    </recommendedName>
    <alternativeName>
        <fullName evidence="9">Histidine/lysine/arginine/ornithine transport system permease protein HisM</fullName>
    </alternativeName>
</protein>
<evidence type="ECO:0000256" key="11">
    <source>
        <dbReference type="ARBA" id="ARBA00060298"/>
    </source>
</evidence>
<comment type="function">
    <text evidence="11">Part of the ABC transporter complex GltIJKL involved in glutamate and aspartate uptake. Probably responsible for the translocation of the substrate across the membrane.</text>
</comment>
<dbReference type="GO" id="GO:0043190">
    <property type="term" value="C:ATP-binding cassette (ABC) transporter complex"/>
    <property type="evidence" value="ECO:0007669"/>
    <property type="project" value="InterPro"/>
</dbReference>
<dbReference type="InterPro" id="IPR035906">
    <property type="entry name" value="MetI-like_sf"/>
</dbReference>
<keyword evidence="6" id="KW-0029">Amino-acid transport</keyword>
<dbReference type="Gene3D" id="1.10.3720.10">
    <property type="entry name" value="MetI-like"/>
    <property type="match status" value="1"/>
</dbReference>
<dbReference type="PROSITE" id="PS50928">
    <property type="entry name" value="ABC_TM1"/>
    <property type="match status" value="1"/>
</dbReference>
<feature type="transmembrane region" description="Helical" evidence="14">
    <location>
        <begin position="153"/>
        <end position="171"/>
    </location>
</feature>
<keyword evidence="5 14" id="KW-0812">Transmembrane</keyword>
<dbReference type="CDD" id="cd06261">
    <property type="entry name" value="TM_PBP2"/>
    <property type="match status" value="1"/>
</dbReference>
<dbReference type="Proteomes" id="UP000051380">
    <property type="component" value="Unassembled WGS sequence"/>
</dbReference>
<evidence type="ECO:0000256" key="12">
    <source>
        <dbReference type="ARBA" id="ARBA00062718"/>
    </source>
</evidence>
<proteinExistence type="inferred from homology"/>
<evidence type="ECO:0000256" key="10">
    <source>
        <dbReference type="ARBA" id="ARBA00046835"/>
    </source>
</evidence>
<dbReference type="InterPro" id="IPR051322">
    <property type="entry name" value="AA_ABC_Transporter_Permease"/>
</dbReference>